<reference evidence="1 2" key="1">
    <citation type="submission" date="2015-01" db="EMBL/GenBank/DDBJ databases">
        <title>Evolution of Trichinella species and genotypes.</title>
        <authorList>
            <person name="Korhonen P.K."/>
            <person name="Edoardo P."/>
            <person name="Giuseppe L.R."/>
            <person name="Gasser R.B."/>
        </authorList>
    </citation>
    <scope>NUCLEOTIDE SEQUENCE [LARGE SCALE GENOMIC DNA]</scope>
    <source>
        <strain evidence="1">ISS37</strain>
    </source>
</reference>
<organism evidence="1 2">
    <name type="scientific">Trichinella nelsoni</name>
    <dbReference type="NCBI Taxonomy" id="6336"/>
    <lineage>
        <taxon>Eukaryota</taxon>
        <taxon>Metazoa</taxon>
        <taxon>Ecdysozoa</taxon>
        <taxon>Nematoda</taxon>
        <taxon>Enoplea</taxon>
        <taxon>Dorylaimia</taxon>
        <taxon>Trichinellida</taxon>
        <taxon>Trichinellidae</taxon>
        <taxon>Trichinella</taxon>
    </lineage>
</organism>
<proteinExistence type="predicted"/>
<dbReference type="EMBL" id="JYDL01000003">
    <property type="protein sequence ID" value="KRX27491.1"/>
    <property type="molecule type" value="Genomic_DNA"/>
</dbReference>
<protein>
    <submittedName>
        <fullName evidence="1">Uncharacterized protein</fullName>
    </submittedName>
</protein>
<dbReference type="OrthoDB" id="5913418at2759"/>
<accession>A0A0V0SMA2</accession>
<gene>
    <name evidence="1" type="ORF">T07_10495</name>
</gene>
<keyword evidence="2" id="KW-1185">Reference proteome</keyword>
<evidence type="ECO:0000313" key="1">
    <source>
        <dbReference type="EMBL" id="KRX27491.1"/>
    </source>
</evidence>
<sequence>MALYAGRLQLTNWTDGLIGQASLERSILNQRHGYLRVLLFHFPVTAVFKRLLAGQCLSSKRGQIVRTFLMVTNIQKRIYLPGLHKQNVRLALAQQSGHCASRRLAPITVGI</sequence>
<comment type="caution">
    <text evidence="1">The sequence shown here is derived from an EMBL/GenBank/DDBJ whole genome shotgun (WGS) entry which is preliminary data.</text>
</comment>
<evidence type="ECO:0000313" key="2">
    <source>
        <dbReference type="Proteomes" id="UP000054630"/>
    </source>
</evidence>
<dbReference type="AlphaFoldDB" id="A0A0V0SMA2"/>
<name>A0A0V0SMA2_9BILA</name>
<dbReference type="Proteomes" id="UP000054630">
    <property type="component" value="Unassembled WGS sequence"/>
</dbReference>